<organism evidence="4 5">
    <name type="scientific">Sorangium cellulosum</name>
    <name type="common">Polyangium cellulosum</name>
    <dbReference type="NCBI Taxonomy" id="56"/>
    <lineage>
        <taxon>Bacteria</taxon>
        <taxon>Pseudomonadati</taxon>
        <taxon>Myxococcota</taxon>
        <taxon>Polyangia</taxon>
        <taxon>Polyangiales</taxon>
        <taxon>Polyangiaceae</taxon>
        <taxon>Sorangium</taxon>
    </lineage>
</organism>
<feature type="transmembrane region" description="Helical" evidence="2">
    <location>
        <begin position="293"/>
        <end position="317"/>
    </location>
</feature>
<dbReference type="Proteomes" id="UP000238348">
    <property type="component" value="Chromosome"/>
</dbReference>
<feature type="chain" id="PRO_5014778753" description="PEGA domain-containing protein" evidence="3">
    <location>
        <begin position="26"/>
        <end position="353"/>
    </location>
</feature>
<feature type="compositionally biased region" description="Pro residues" evidence="1">
    <location>
        <begin position="194"/>
        <end position="207"/>
    </location>
</feature>
<sequence length="353" mass="35530">MNTARYALSAACFSSALAAAGAASAEPDPAQAAFDRGVAHMEAGRFDQGCPEIAQSQSLDPRPGTLFTLAECEALRGRLATAIARFDEYLALYPTLTAAQRRSQGDRERSARAQRAALARDVPELKLVLSPGAPADVVVERDGQVLPREAIGASVPVDPGEHAIRARAPGGPALELLVRVDKREKKTVTLEVMPRPPRPPEVPPPEKPPVEDKRAPGAGGAVVGAPPAATAPEAGAGGRRAAVYVAGGLGLVGLAVGGVTGALAIQKKGVVDDRCAGTACDADGMAAADAMKALGLASTIGFGVGLAGAGAAAVLLFTEPEPASTRPSGGAWVAAGVTPFGPGGAALEVRGAW</sequence>
<proteinExistence type="predicted"/>
<dbReference type="AlphaFoldDB" id="A0A2L0F0N6"/>
<dbReference type="InterPro" id="IPR011990">
    <property type="entry name" value="TPR-like_helical_dom_sf"/>
</dbReference>
<dbReference type="SUPFAM" id="SSF48452">
    <property type="entry name" value="TPR-like"/>
    <property type="match status" value="1"/>
</dbReference>
<reference evidence="4 5" key="1">
    <citation type="submission" date="2015-09" db="EMBL/GenBank/DDBJ databases">
        <title>Sorangium comparison.</title>
        <authorList>
            <person name="Zaburannyi N."/>
            <person name="Bunk B."/>
            <person name="Overmann J."/>
            <person name="Mueller R."/>
        </authorList>
    </citation>
    <scope>NUCLEOTIDE SEQUENCE [LARGE SCALE GENOMIC DNA]</scope>
    <source>
        <strain evidence="4 5">So ce26</strain>
    </source>
</reference>
<keyword evidence="2" id="KW-0472">Membrane</keyword>
<feature type="transmembrane region" description="Helical" evidence="2">
    <location>
        <begin position="241"/>
        <end position="265"/>
    </location>
</feature>
<feature type="region of interest" description="Disordered" evidence="1">
    <location>
        <begin position="192"/>
        <end position="224"/>
    </location>
</feature>
<dbReference type="OrthoDB" id="5506976at2"/>
<evidence type="ECO:0000313" key="4">
    <source>
        <dbReference type="EMBL" id="AUX45122.1"/>
    </source>
</evidence>
<evidence type="ECO:0000256" key="1">
    <source>
        <dbReference type="SAM" id="MobiDB-lite"/>
    </source>
</evidence>
<name>A0A2L0F0N6_SORCE</name>
<keyword evidence="2" id="KW-1133">Transmembrane helix</keyword>
<protein>
    <recommendedName>
        <fullName evidence="6">PEGA domain-containing protein</fullName>
    </recommendedName>
</protein>
<evidence type="ECO:0000313" key="5">
    <source>
        <dbReference type="Proteomes" id="UP000238348"/>
    </source>
</evidence>
<evidence type="ECO:0000256" key="2">
    <source>
        <dbReference type="SAM" id="Phobius"/>
    </source>
</evidence>
<feature type="signal peptide" evidence="3">
    <location>
        <begin position="1"/>
        <end position="25"/>
    </location>
</feature>
<evidence type="ECO:0008006" key="6">
    <source>
        <dbReference type="Google" id="ProtNLM"/>
    </source>
</evidence>
<keyword evidence="2" id="KW-0812">Transmembrane</keyword>
<dbReference type="EMBL" id="CP012673">
    <property type="protein sequence ID" value="AUX45122.1"/>
    <property type="molecule type" value="Genomic_DNA"/>
</dbReference>
<dbReference type="Gene3D" id="1.25.40.10">
    <property type="entry name" value="Tetratricopeptide repeat domain"/>
    <property type="match status" value="1"/>
</dbReference>
<accession>A0A2L0F0N6</accession>
<gene>
    <name evidence="4" type="ORF">SOCE26_066030</name>
</gene>
<dbReference type="RefSeq" id="WP_104983546.1">
    <property type="nucleotide sequence ID" value="NZ_CP012673.1"/>
</dbReference>
<keyword evidence="3" id="KW-0732">Signal</keyword>
<evidence type="ECO:0000256" key="3">
    <source>
        <dbReference type="SAM" id="SignalP"/>
    </source>
</evidence>